<protein>
    <submittedName>
        <fullName evidence="1">Uncharacterized protein</fullName>
    </submittedName>
</protein>
<sequence>MIKMDAKKDFVVGLDVPPTAEIIWNDPDAEEEWGSIVERAKTLHYRLEYEMVKHKKRKCATLHISPRNYDKDIERILSDGLVWLPIQRTKSYTGFSHKHFPVDELDMNSNVYGVLARNLEDAEDFRAHSMQKKVNHKGIGKLLGFPKCCSGFFVEEWSNGFYDPVYQSALKSKNVKEIGERHIKIRPHIATHQMMRYVGFRLTSHFPCSLDCKDSIEIGKVWYDLAKKIDPQGLRALERILTLPGRWEVLHGVAVVVTEPFTIIANSIPTKEKWVVEWDEVDTY</sequence>
<evidence type="ECO:0000313" key="2">
    <source>
        <dbReference type="Proteomes" id="UP000267250"/>
    </source>
</evidence>
<dbReference type="AlphaFoldDB" id="A0A3Q9HP82"/>
<dbReference type="InterPro" id="IPR007556">
    <property type="entry name" value="DUF483"/>
</dbReference>
<evidence type="ECO:0000313" key="1">
    <source>
        <dbReference type="EMBL" id="AZR72540.1"/>
    </source>
</evidence>
<name>A0A3Q9HP82_9FIRM</name>
<accession>A0A3Q9HP82</accession>
<dbReference type="KEGG" id="aft:BBF96_03560"/>
<dbReference type="Proteomes" id="UP000267250">
    <property type="component" value="Chromosome"/>
</dbReference>
<proteinExistence type="predicted"/>
<dbReference type="RefSeq" id="WP_164730883.1">
    <property type="nucleotide sequence ID" value="NZ_CP016379.1"/>
</dbReference>
<organism evidence="1 2">
    <name type="scientific">Anoxybacter fermentans</name>
    <dbReference type="NCBI Taxonomy" id="1323375"/>
    <lineage>
        <taxon>Bacteria</taxon>
        <taxon>Bacillati</taxon>
        <taxon>Bacillota</taxon>
        <taxon>Clostridia</taxon>
        <taxon>Halanaerobiales</taxon>
        <taxon>Anoxybacter</taxon>
    </lineage>
</organism>
<dbReference type="EMBL" id="CP016379">
    <property type="protein sequence ID" value="AZR72540.1"/>
    <property type="molecule type" value="Genomic_DNA"/>
</dbReference>
<reference evidence="1 2" key="1">
    <citation type="submission" date="2016-07" db="EMBL/GenBank/DDBJ databases">
        <title>Genome and transcriptome analysis of iron-reducing fermentative bacteria Anoxybacter fermentans.</title>
        <authorList>
            <person name="Zeng X."/>
            <person name="Shao Z."/>
        </authorList>
    </citation>
    <scope>NUCLEOTIDE SEQUENCE [LARGE SCALE GENOMIC DNA]</scope>
    <source>
        <strain evidence="1 2">DY22613</strain>
    </source>
</reference>
<dbReference type="Pfam" id="PF04467">
    <property type="entry name" value="DUF483"/>
    <property type="match status" value="1"/>
</dbReference>
<keyword evidence="2" id="KW-1185">Reference proteome</keyword>
<gene>
    <name evidence="1" type="ORF">BBF96_03560</name>
</gene>